<reference evidence="2" key="2">
    <citation type="submission" date="2014-09" db="EMBL/GenBank/DDBJ databases">
        <authorList>
            <person name="Aslett A.Martin."/>
        </authorList>
    </citation>
    <scope>NUCLEOTIDE SEQUENCE</scope>
    <source>
        <strain evidence="2">ED321 Heterogonic</strain>
    </source>
</reference>
<dbReference type="EMBL" id="LN609410">
    <property type="protein sequence ID" value="CEF61521.1"/>
    <property type="molecule type" value="Genomic_DNA"/>
</dbReference>
<evidence type="ECO:0000313" key="5">
    <source>
        <dbReference type="WormBase" id="SRAE_0000064300"/>
    </source>
</evidence>
<dbReference type="Proteomes" id="UP000035682">
    <property type="component" value="Unplaced"/>
</dbReference>
<name>A0A090KVS3_STRRB</name>
<protein>
    <submittedName>
        <fullName evidence="2 4">Uncharacterized protein</fullName>
    </submittedName>
</protein>
<dbReference type="AlphaFoldDB" id="A0A090KVS3"/>
<dbReference type="WBParaSite" id="SRAE_0000064300.1">
    <property type="protein sequence ID" value="SRAE_0000064300.1"/>
    <property type="gene ID" value="WBGene00256391"/>
</dbReference>
<reference evidence="4" key="3">
    <citation type="submission" date="2020-12" db="UniProtKB">
        <authorList>
            <consortium name="WormBaseParasite"/>
        </authorList>
    </citation>
    <scope>IDENTIFICATION</scope>
</reference>
<gene>
    <name evidence="2 4 5" type="ORF">SRAE_0000064300</name>
</gene>
<keyword evidence="3" id="KW-1185">Reference proteome</keyword>
<dbReference type="RefSeq" id="XP_024500730.1">
    <property type="nucleotide sequence ID" value="XM_024646560.1"/>
</dbReference>
<evidence type="ECO:0000313" key="3">
    <source>
        <dbReference type="Proteomes" id="UP000035682"/>
    </source>
</evidence>
<organism evidence="2">
    <name type="scientific">Strongyloides ratti</name>
    <name type="common">Parasitic roundworm</name>
    <dbReference type="NCBI Taxonomy" id="34506"/>
    <lineage>
        <taxon>Eukaryota</taxon>
        <taxon>Metazoa</taxon>
        <taxon>Ecdysozoa</taxon>
        <taxon>Nematoda</taxon>
        <taxon>Chromadorea</taxon>
        <taxon>Rhabditida</taxon>
        <taxon>Tylenchina</taxon>
        <taxon>Panagrolaimomorpha</taxon>
        <taxon>Strongyloidoidea</taxon>
        <taxon>Strongyloididae</taxon>
        <taxon>Strongyloides</taxon>
    </lineage>
</organism>
<evidence type="ECO:0000256" key="1">
    <source>
        <dbReference type="SAM" id="MobiDB-lite"/>
    </source>
</evidence>
<accession>A0A090KVS3</accession>
<reference evidence="3" key="1">
    <citation type="submission" date="2014-09" db="EMBL/GenBank/DDBJ databases">
        <authorList>
            <person name="Martin A.A."/>
        </authorList>
    </citation>
    <scope>NUCLEOTIDE SEQUENCE</scope>
    <source>
        <strain evidence="3">ED321</strain>
    </source>
</reference>
<feature type="compositionally biased region" description="Acidic residues" evidence="1">
    <location>
        <begin position="45"/>
        <end position="59"/>
    </location>
</feature>
<dbReference type="CTD" id="36373889"/>
<dbReference type="WormBase" id="SRAE_0000064300">
    <property type="protein sequence ID" value="SRP02884"/>
    <property type="gene ID" value="WBGene00256391"/>
</dbReference>
<evidence type="ECO:0000313" key="2">
    <source>
        <dbReference type="EMBL" id="CEF61521.1"/>
    </source>
</evidence>
<evidence type="ECO:0000313" key="4">
    <source>
        <dbReference type="WBParaSite" id="SRAE_0000064300.1"/>
    </source>
</evidence>
<dbReference type="GeneID" id="36373889"/>
<proteinExistence type="predicted"/>
<sequence length="142" mass="17015">MDFLPIARCEETIQNRSLDRMKKLFDLLKDNLVTLDEVMSQKEDLDYESDEEKDSEELDLNPILNNESDDSMTKIRKCNLMRRINSKIKNKPLKNNKENRFTDIEIKDSYYKHNDLYEGYLSALKDIFVELLEEYDESFELE</sequence>
<feature type="region of interest" description="Disordered" evidence="1">
    <location>
        <begin position="43"/>
        <end position="69"/>
    </location>
</feature>